<sequence>MYTMDSSYTNGVSDVEEMEMGNKAGDTVELVGSCQDLFVIVSSVEDKDQSHSEKRKVFEENLREEDLQLKEEIRNNLRCVKIDITLEVCKIYADFLQLRMPMKQTNLNLLGDLGAQKQPPLSAVYNKDKEYLFDVTENSFSNAIKCRIIDFILRRTRFEPKDGSDLSFGIDSLLDDGTYVAAYPVHEEEVLDQWIEQWKLCSCSGLRSLYDHETLDALRNYFGEKIALYFAWLGFYTMMLIPAAVVGILCLIYPLATLSKHKPSQDICNADNVTMCPLCDTCDVWPLNETCVHSKISYVIDNPATLFFALFMAFWGALFQEMWKRYSASLIHHWGLTGVSLEEQPPRPQYLAMLSDDVPQHKDPVSGRLEPRPDWWSIKLPRILASISTIILLFLVAVTAVISVIIYRMSVRAALALSIDESWKVSILTSMSAAFLNLIILFILNKIYDFLAEKMTEIELHRTQKEFEDSLALKLYILKFVNYYTSIFYIAFFKGAFIGAPDDYNRLFGYRVEECPPGGCLLELTMQLAIIMVGKQILNNFQEIVLPWMYRRWRQWRSINDESGQQGPRWLKDYFRVHFGTKGLFDEYLEMILQYGFVTIFVSSFPMAPLFALINNVIEFHLDSEKLLTLFRRPVAVQDTGIGIWFNIITSIGSLSVLSNAFIIAFTSTFIPELVYTAIGGTGNLDGFVNSTLSVFNVTDYSAGQQSHIQQNIELCRYPGYRFPPNGDDNEYKLRPIFWHILMARLAFVIVFQNVVWLVIKIITLAIPDVPEKLQLEIRQERYMANSLILKHEQDRAKERQEVRLRRTTTHF</sequence>
<evidence type="ECO:0000313" key="12">
    <source>
        <dbReference type="Proteomes" id="UP001497623"/>
    </source>
</evidence>
<evidence type="ECO:0000256" key="8">
    <source>
        <dbReference type="RuleBase" id="RU280814"/>
    </source>
</evidence>
<evidence type="ECO:0000256" key="7">
    <source>
        <dbReference type="ARBA" id="ARBA00023180"/>
    </source>
</evidence>
<keyword evidence="12" id="KW-1185">Reference proteome</keyword>
<keyword evidence="7" id="KW-0325">Glycoprotein</keyword>
<dbReference type="Proteomes" id="UP001497623">
    <property type="component" value="Unassembled WGS sequence"/>
</dbReference>
<evidence type="ECO:0000256" key="2">
    <source>
        <dbReference type="ARBA" id="ARBA00009671"/>
    </source>
</evidence>
<dbReference type="GO" id="GO:0005886">
    <property type="term" value="C:plasma membrane"/>
    <property type="evidence" value="ECO:0007669"/>
    <property type="project" value="UniProtKB-SubCell"/>
</dbReference>
<dbReference type="Pfam" id="PF04547">
    <property type="entry name" value="Anoctamin"/>
    <property type="match status" value="1"/>
</dbReference>
<dbReference type="Pfam" id="PF16178">
    <property type="entry name" value="Anoct_dimer"/>
    <property type="match status" value="1"/>
</dbReference>
<feature type="domain" description="Anoctamin dimerisation" evidence="10">
    <location>
        <begin position="38"/>
        <end position="190"/>
    </location>
</feature>
<gene>
    <name evidence="11" type="ORF">MNOR_LOCUS18661</name>
</gene>
<dbReference type="AlphaFoldDB" id="A0AAV2R143"/>
<dbReference type="PANTHER" id="PTHR12308">
    <property type="entry name" value="ANOCTAMIN"/>
    <property type="match status" value="1"/>
</dbReference>
<evidence type="ECO:0000313" key="11">
    <source>
        <dbReference type="EMBL" id="CAL4107831.1"/>
    </source>
</evidence>
<evidence type="ECO:0000259" key="9">
    <source>
        <dbReference type="Pfam" id="PF04547"/>
    </source>
</evidence>
<feature type="transmembrane region" description="Helical" evidence="8">
    <location>
        <begin position="383"/>
        <end position="407"/>
    </location>
</feature>
<protein>
    <recommendedName>
        <fullName evidence="8">Anoctamin</fullName>
    </recommendedName>
</protein>
<dbReference type="GO" id="GO:0046983">
    <property type="term" value="F:protein dimerization activity"/>
    <property type="evidence" value="ECO:0007669"/>
    <property type="project" value="InterPro"/>
</dbReference>
<comment type="caution">
    <text evidence="11">The sequence shown here is derived from an EMBL/GenBank/DDBJ whole genome shotgun (WGS) entry which is preliminary data.</text>
</comment>
<accession>A0AAV2R143</accession>
<reference evidence="11 12" key="1">
    <citation type="submission" date="2024-05" db="EMBL/GenBank/DDBJ databases">
        <authorList>
            <person name="Wallberg A."/>
        </authorList>
    </citation>
    <scope>NUCLEOTIDE SEQUENCE [LARGE SCALE GENOMIC DNA]</scope>
</reference>
<feature type="transmembrane region" description="Helical" evidence="8">
    <location>
        <begin position="592"/>
        <end position="614"/>
    </location>
</feature>
<evidence type="ECO:0000256" key="6">
    <source>
        <dbReference type="ARBA" id="ARBA00023136"/>
    </source>
</evidence>
<keyword evidence="4 8" id="KW-0812">Transmembrane</keyword>
<dbReference type="EMBL" id="CAXKWB010013458">
    <property type="protein sequence ID" value="CAL4107831.1"/>
    <property type="molecule type" value="Genomic_DNA"/>
</dbReference>
<feature type="transmembrane region" description="Helical" evidence="8">
    <location>
        <begin position="737"/>
        <end position="760"/>
    </location>
</feature>
<dbReference type="InterPro" id="IPR007632">
    <property type="entry name" value="Anoctamin"/>
</dbReference>
<dbReference type="PANTHER" id="PTHR12308:SF83">
    <property type="entry name" value="ANOCTAMIN"/>
    <property type="match status" value="1"/>
</dbReference>
<feature type="transmembrane region" description="Helical" evidence="8">
    <location>
        <begin position="427"/>
        <end position="445"/>
    </location>
</feature>
<feature type="transmembrane region" description="Helical" evidence="8">
    <location>
        <begin position="304"/>
        <end position="323"/>
    </location>
</feature>
<feature type="transmembrane region" description="Helical" evidence="8">
    <location>
        <begin position="229"/>
        <end position="256"/>
    </location>
</feature>
<evidence type="ECO:0000256" key="3">
    <source>
        <dbReference type="ARBA" id="ARBA00022475"/>
    </source>
</evidence>
<dbReference type="InterPro" id="IPR049452">
    <property type="entry name" value="Anoctamin_TM"/>
</dbReference>
<feature type="transmembrane region" description="Helical" evidence="8">
    <location>
        <begin position="480"/>
        <end position="500"/>
    </location>
</feature>
<keyword evidence="6 8" id="KW-0472">Membrane</keyword>
<evidence type="ECO:0000256" key="1">
    <source>
        <dbReference type="ARBA" id="ARBA00004651"/>
    </source>
</evidence>
<comment type="similarity">
    <text evidence="2 8">Belongs to the anoctamin family.</text>
</comment>
<comment type="subcellular location">
    <subcellularLocation>
        <location evidence="1">Cell membrane</location>
        <topology evidence="1">Multi-pass membrane protein</topology>
    </subcellularLocation>
    <subcellularLocation>
        <location evidence="8">Membrane</location>
        <topology evidence="8">Multi-pass membrane protein</topology>
    </subcellularLocation>
</comment>
<evidence type="ECO:0000259" key="10">
    <source>
        <dbReference type="Pfam" id="PF16178"/>
    </source>
</evidence>
<keyword evidence="5 8" id="KW-1133">Transmembrane helix</keyword>
<keyword evidence="3" id="KW-1003">Cell membrane</keyword>
<name>A0AAV2R143_MEGNR</name>
<feature type="domain" description="Anoctamin transmembrane" evidence="9">
    <location>
        <begin position="218"/>
        <end position="781"/>
    </location>
</feature>
<dbReference type="InterPro" id="IPR032394">
    <property type="entry name" value="Anoct_dimer"/>
</dbReference>
<organism evidence="11 12">
    <name type="scientific">Meganyctiphanes norvegica</name>
    <name type="common">Northern krill</name>
    <name type="synonym">Thysanopoda norvegica</name>
    <dbReference type="NCBI Taxonomy" id="48144"/>
    <lineage>
        <taxon>Eukaryota</taxon>
        <taxon>Metazoa</taxon>
        <taxon>Ecdysozoa</taxon>
        <taxon>Arthropoda</taxon>
        <taxon>Crustacea</taxon>
        <taxon>Multicrustacea</taxon>
        <taxon>Malacostraca</taxon>
        <taxon>Eumalacostraca</taxon>
        <taxon>Eucarida</taxon>
        <taxon>Euphausiacea</taxon>
        <taxon>Euphausiidae</taxon>
        <taxon>Meganyctiphanes</taxon>
    </lineage>
</organism>
<evidence type="ECO:0000256" key="5">
    <source>
        <dbReference type="ARBA" id="ARBA00022989"/>
    </source>
</evidence>
<evidence type="ECO:0000256" key="4">
    <source>
        <dbReference type="ARBA" id="ARBA00022692"/>
    </source>
</evidence>
<proteinExistence type="inferred from homology"/>
<feature type="transmembrane region" description="Helical" evidence="8">
    <location>
        <begin position="642"/>
        <end position="666"/>
    </location>
</feature>
<dbReference type="GO" id="GO:0005254">
    <property type="term" value="F:chloride channel activity"/>
    <property type="evidence" value="ECO:0007669"/>
    <property type="project" value="TreeGrafter"/>
</dbReference>